<proteinExistence type="predicted"/>
<accession>A0A2I0K6C7</accession>
<dbReference type="EMBL" id="PGOL01000853">
    <property type="protein sequence ID" value="PKI64101.1"/>
    <property type="molecule type" value="Genomic_DNA"/>
</dbReference>
<feature type="signal peptide" evidence="7">
    <location>
        <begin position="1"/>
        <end position="18"/>
    </location>
</feature>
<evidence type="ECO:0000256" key="2">
    <source>
        <dbReference type="ARBA" id="ARBA00023015"/>
    </source>
</evidence>
<dbReference type="InterPro" id="IPR011598">
    <property type="entry name" value="bHLH_dom"/>
</dbReference>
<dbReference type="PANTHER" id="PTHR11514:SF53">
    <property type="entry name" value="TRANSCRIPTION FACTOR BHLH3"/>
    <property type="match status" value="1"/>
</dbReference>
<dbReference type="Proteomes" id="UP000233551">
    <property type="component" value="Unassembled WGS sequence"/>
</dbReference>
<evidence type="ECO:0000313" key="9">
    <source>
        <dbReference type="EMBL" id="PKI64101.1"/>
    </source>
</evidence>
<keyword evidence="3 5" id="KW-0804">Transcription</keyword>
<dbReference type="GO" id="GO:0000976">
    <property type="term" value="F:transcription cis-regulatory region binding"/>
    <property type="evidence" value="ECO:0007669"/>
    <property type="project" value="TreeGrafter"/>
</dbReference>
<evidence type="ECO:0000256" key="6">
    <source>
        <dbReference type="SAM" id="MobiDB-lite"/>
    </source>
</evidence>
<dbReference type="InterPro" id="IPR025610">
    <property type="entry name" value="MYC/MYB_N"/>
</dbReference>
<dbReference type="Pfam" id="PF14215">
    <property type="entry name" value="bHLH-MYC_N"/>
    <property type="match status" value="1"/>
</dbReference>
<dbReference type="SUPFAM" id="SSF47459">
    <property type="entry name" value="HLH, helix-loop-helix DNA-binding domain"/>
    <property type="match status" value="1"/>
</dbReference>
<keyword evidence="10" id="KW-1185">Reference proteome</keyword>
<dbReference type="Gene3D" id="4.10.280.10">
    <property type="entry name" value="Helix-loop-helix DNA-binding domain"/>
    <property type="match status" value="1"/>
</dbReference>
<evidence type="ECO:0000256" key="1">
    <source>
        <dbReference type="ARBA" id="ARBA00004123"/>
    </source>
</evidence>
<dbReference type="InterPro" id="IPR045084">
    <property type="entry name" value="AIB/MYC-like"/>
</dbReference>
<dbReference type="FunFam" id="4.10.280.10:FF:000078">
    <property type="entry name" value="Transcription factor bHLH13"/>
    <property type="match status" value="1"/>
</dbReference>
<dbReference type="STRING" id="22663.A0A2I0K6C7"/>
<keyword evidence="2 5" id="KW-0805">Transcription regulation</keyword>
<feature type="domain" description="BHLH" evidence="8">
    <location>
        <begin position="441"/>
        <end position="490"/>
    </location>
</feature>
<evidence type="ECO:0000256" key="7">
    <source>
        <dbReference type="SAM" id="SignalP"/>
    </source>
</evidence>
<dbReference type="PANTHER" id="PTHR11514">
    <property type="entry name" value="MYC"/>
    <property type="match status" value="1"/>
</dbReference>
<feature type="compositionally biased region" description="Basic and acidic residues" evidence="6">
    <location>
        <begin position="415"/>
        <end position="428"/>
    </location>
</feature>
<feature type="chain" id="PRO_5014158484" description="Transcription factor" evidence="7">
    <location>
        <begin position="19"/>
        <end position="590"/>
    </location>
</feature>
<evidence type="ECO:0000256" key="5">
    <source>
        <dbReference type="RuleBase" id="RU369104"/>
    </source>
</evidence>
<reference evidence="9 10" key="1">
    <citation type="submission" date="2017-11" db="EMBL/GenBank/DDBJ databases">
        <title>De-novo sequencing of pomegranate (Punica granatum L.) genome.</title>
        <authorList>
            <person name="Akparov Z."/>
            <person name="Amiraslanov A."/>
            <person name="Hajiyeva S."/>
            <person name="Abbasov M."/>
            <person name="Kaur K."/>
            <person name="Hamwieh A."/>
            <person name="Solovyev V."/>
            <person name="Salamov A."/>
            <person name="Braich B."/>
            <person name="Kosarev P."/>
            <person name="Mahmoud A."/>
            <person name="Hajiyev E."/>
            <person name="Babayeva S."/>
            <person name="Izzatullayeva V."/>
            <person name="Mammadov A."/>
            <person name="Mammadov A."/>
            <person name="Sharifova S."/>
            <person name="Ojaghi J."/>
            <person name="Eynullazada K."/>
            <person name="Bayramov B."/>
            <person name="Abdulazimova A."/>
            <person name="Shahmuradov I."/>
        </authorList>
    </citation>
    <scope>NUCLEOTIDE SEQUENCE [LARGE SCALE GENOMIC DNA]</scope>
    <source>
        <strain evidence="10">cv. AG2017</strain>
        <tissue evidence="9">Leaf</tissue>
    </source>
</reference>
<dbReference type="GO" id="GO:0003700">
    <property type="term" value="F:DNA-binding transcription factor activity"/>
    <property type="evidence" value="ECO:0007669"/>
    <property type="project" value="InterPro"/>
</dbReference>
<organism evidence="9 10">
    <name type="scientific">Punica granatum</name>
    <name type="common">Pomegranate</name>
    <dbReference type="NCBI Taxonomy" id="22663"/>
    <lineage>
        <taxon>Eukaryota</taxon>
        <taxon>Viridiplantae</taxon>
        <taxon>Streptophyta</taxon>
        <taxon>Embryophyta</taxon>
        <taxon>Tracheophyta</taxon>
        <taxon>Spermatophyta</taxon>
        <taxon>Magnoliopsida</taxon>
        <taxon>eudicotyledons</taxon>
        <taxon>Gunneridae</taxon>
        <taxon>Pentapetalae</taxon>
        <taxon>rosids</taxon>
        <taxon>malvids</taxon>
        <taxon>Myrtales</taxon>
        <taxon>Lythraceae</taxon>
        <taxon>Punica</taxon>
    </lineage>
</organism>
<evidence type="ECO:0000259" key="8">
    <source>
        <dbReference type="PROSITE" id="PS50888"/>
    </source>
</evidence>
<dbReference type="GO" id="GO:0046983">
    <property type="term" value="F:protein dimerization activity"/>
    <property type="evidence" value="ECO:0007669"/>
    <property type="project" value="InterPro"/>
</dbReference>
<dbReference type="SMR" id="A0A2I0K6C7"/>
<dbReference type="SMART" id="SM00353">
    <property type="entry name" value="HLH"/>
    <property type="match status" value="1"/>
</dbReference>
<gene>
    <name evidence="9" type="ORF">CRG98_015545</name>
</gene>
<protein>
    <recommendedName>
        <fullName evidence="5">Transcription factor</fullName>
        <shortName evidence="5">bHLH transcription factor</shortName>
    </recommendedName>
    <alternativeName>
        <fullName evidence="5">Basic helix-loop-helix protein</fullName>
    </alternativeName>
</protein>
<dbReference type="Pfam" id="PF00010">
    <property type="entry name" value="HLH"/>
    <property type="match status" value="1"/>
</dbReference>
<dbReference type="CDD" id="cd11449">
    <property type="entry name" value="bHLH_AtAIB_like"/>
    <property type="match status" value="1"/>
</dbReference>
<keyword evidence="4 5" id="KW-0539">Nucleus</keyword>
<dbReference type="AlphaFoldDB" id="A0A2I0K6C7"/>
<feature type="compositionally biased region" description="Basic and acidic residues" evidence="6">
    <location>
        <begin position="438"/>
        <end position="452"/>
    </location>
</feature>
<evidence type="ECO:0000313" key="10">
    <source>
        <dbReference type="Proteomes" id="UP000233551"/>
    </source>
</evidence>
<dbReference type="PROSITE" id="PS50888">
    <property type="entry name" value="BHLH"/>
    <property type="match status" value="1"/>
</dbReference>
<sequence>MSSGFLPSFFLISGNLSALPGGCLVPTASYLFSLLAASASSVSSHSWPSPICNAASPASAISGLNHGAIGRDMFATASVLSRAAAFVQKMGGKLWSNDDERAMVESVLGGQACEAVMSSAALKGDLVLPLGDLDVRSGLTKLFEGSDWNYAIFWRVVGLKSGGTALIWGDGHYVRDLKPGVAEDGGSGGGKPDGVQKKDEMNKLVLQKLRGIFGRSEDNNSSATGSNGVSDLEMFYLTSMYFSFRSDSTDGPMSAHKGSRLIWSSNGSSSLDQYKSRSLLASSAGLKTVAFVAVKGGVVELGSVQMIPEKQETAELITKTFGAAALVAAKSVPKIFGQELGLGSMKSQSISISFSPKVEDDSGFVSESFEALPISSSQVHGSVFNGCPTDGEGKLFPQIPVGNFSPHARISNLEQQRDEMSLTMDERKPRKRGRKPANGREEPLNHVEAERQRREKLNQRFYALRAVVPNISKMDKASLLGDAITYINDLQMKIRVLETEKSLAVNSKRLMVPDFDVQPRHEDAVVTVSCPLEAHPASEVIKALREQQVTPECDVSLMMDKREVVHTFSVQTQAGAAEQLKQKLVAALAK</sequence>
<dbReference type="GO" id="GO:0005634">
    <property type="term" value="C:nucleus"/>
    <property type="evidence" value="ECO:0007669"/>
    <property type="project" value="UniProtKB-SubCell"/>
</dbReference>
<name>A0A2I0K6C7_PUNGR</name>
<feature type="region of interest" description="Disordered" evidence="6">
    <location>
        <begin position="412"/>
        <end position="452"/>
    </location>
</feature>
<keyword evidence="7" id="KW-0732">Signal</keyword>
<dbReference type="InterPro" id="IPR036638">
    <property type="entry name" value="HLH_DNA-bd_sf"/>
</dbReference>
<evidence type="ECO:0000256" key="4">
    <source>
        <dbReference type="ARBA" id="ARBA00023242"/>
    </source>
</evidence>
<evidence type="ECO:0000256" key="3">
    <source>
        <dbReference type="ARBA" id="ARBA00023163"/>
    </source>
</evidence>
<comment type="subcellular location">
    <subcellularLocation>
        <location evidence="1 5">Nucleus</location>
    </subcellularLocation>
</comment>
<comment type="caution">
    <text evidence="9">The sequence shown here is derived from an EMBL/GenBank/DDBJ whole genome shotgun (WGS) entry which is preliminary data.</text>
</comment>